<comment type="similarity">
    <text evidence="1">Belongs to the aldo/keto reductase family.</text>
</comment>
<evidence type="ECO:0000259" key="7">
    <source>
        <dbReference type="Pfam" id="PF00248"/>
    </source>
</evidence>
<accession>A0A6L5R2U6</accession>
<proteinExistence type="inferred from homology"/>
<keyword evidence="3" id="KW-0560">Oxidoreductase</keyword>
<name>A0A6L5R2U6_9MICO</name>
<sequence length="279" mass="31223">MVRMTAHAYALADGNTIPAIGLGTYGLNDQSGVDAIASAIHDGYRLIDTAYNYGNEEVVAEAIRRADVDRSDLFVTTKLPGRHHGVDETLASFEQSRKRLDLDWVDLYLIHWPNPKRDRYVDSWRSMIKLKERGVVRSIGVSNFTPAMLDRLSAETGLMPVVNQVELHPYFPQAELRAYHAEHAIRTESWSPLAKRTELLAEPVIVEIAERHGSTPAQVVLAWHLALGAVPIPKSADAERRRENLDVFDLELEAGEVEAISGLERGRIWGADPDTHEEM</sequence>
<dbReference type="GO" id="GO:0016616">
    <property type="term" value="F:oxidoreductase activity, acting on the CH-OH group of donors, NAD or NADP as acceptor"/>
    <property type="evidence" value="ECO:0007669"/>
    <property type="project" value="UniProtKB-ARBA"/>
</dbReference>
<dbReference type="PROSITE" id="PS00063">
    <property type="entry name" value="ALDOKETO_REDUCTASE_3"/>
    <property type="match status" value="1"/>
</dbReference>
<dbReference type="PANTHER" id="PTHR43827:SF3">
    <property type="entry name" value="NADP-DEPENDENT OXIDOREDUCTASE DOMAIN-CONTAINING PROTEIN"/>
    <property type="match status" value="1"/>
</dbReference>
<dbReference type="AlphaFoldDB" id="A0A6L5R2U6"/>
<evidence type="ECO:0000256" key="6">
    <source>
        <dbReference type="PIRSR" id="PIRSR000097-3"/>
    </source>
</evidence>
<evidence type="ECO:0000256" key="4">
    <source>
        <dbReference type="PIRSR" id="PIRSR000097-1"/>
    </source>
</evidence>
<dbReference type="CDD" id="cd19132">
    <property type="entry name" value="AKR_AKR5D1_E1"/>
    <property type="match status" value="1"/>
</dbReference>
<protein>
    <submittedName>
        <fullName evidence="8">Aldo/keto reductase</fullName>
    </submittedName>
</protein>
<evidence type="ECO:0000313" key="9">
    <source>
        <dbReference type="Proteomes" id="UP000476511"/>
    </source>
</evidence>
<feature type="binding site" evidence="5">
    <location>
        <position position="111"/>
    </location>
    <ligand>
        <name>substrate</name>
    </ligand>
</feature>
<evidence type="ECO:0000313" key="8">
    <source>
        <dbReference type="EMBL" id="MRX43347.1"/>
    </source>
</evidence>
<dbReference type="Proteomes" id="UP000476511">
    <property type="component" value="Unassembled WGS sequence"/>
</dbReference>
<dbReference type="SUPFAM" id="SSF51430">
    <property type="entry name" value="NAD(P)-linked oxidoreductase"/>
    <property type="match status" value="1"/>
</dbReference>
<dbReference type="PANTHER" id="PTHR43827">
    <property type="entry name" value="2,5-DIKETO-D-GLUCONIC ACID REDUCTASE"/>
    <property type="match status" value="1"/>
</dbReference>
<comment type="caution">
    <text evidence="8">The sequence shown here is derived from an EMBL/GenBank/DDBJ whole genome shotgun (WGS) entry which is preliminary data.</text>
</comment>
<reference evidence="8 9" key="1">
    <citation type="submission" date="2019-11" db="EMBL/GenBank/DDBJ databases">
        <title>Agromyces kandeliae sp. nov., isolated from mangrove soil.</title>
        <authorList>
            <person name="Wang R."/>
        </authorList>
    </citation>
    <scope>NUCLEOTIDE SEQUENCE [LARGE SCALE GENOMIC DNA]</scope>
    <source>
        <strain evidence="8 9">Q22</strain>
    </source>
</reference>
<dbReference type="PROSITE" id="PS00062">
    <property type="entry name" value="ALDOKETO_REDUCTASE_2"/>
    <property type="match status" value="1"/>
</dbReference>
<dbReference type="Gene3D" id="3.20.20.100">
    <property type="entry name" value="NADP-dependent oxidoreductase domain"/>
    <property type="match status" value="1"/>
</dbReference>
<dbReference type="InterPro" id="IPR023210">
    <property type="entry name" value="NADP_OxRdtase_dom"/>
</dbReference>
<organism evidence="8 9">
    <name type="scientific">Agromyces kandeliae</name>
    <dbReference type="NCBI Taxonomy" id="2666141"/>
    <lineage>
        <taxon>Bacteria</taxon>
        <taxon>Bacillati</taxon>
        <taxon>Actinomycetota</taxon>
        <taxon>Actinomycetes</taxon>
        <taxon>Micrococcales</taxon>
        <taxon>Microbacteriaceae</taxon>
        <taxon>Agromyces</taxon>
    </lineage>
</organism>
<dbReference type="FunFam" id="3.20.20.100:FF:000002">
    <property type="entry name" value="2,5-diketo-D-gluconic acid reductase A"/>
    <property type="match status" value="1"/>
</dbReference>
<evidence type="ECO:0000256" key="5">
    <source>
        <dbReference type="PIRSR" id="PIRSR000097-2"/>
    </source>
</evidence>
<gene>
    <name evidence="8" type="ORF">GJR97_06355</name>
</gene>
<feature type="site" description="Lowers pKa of active site Tyr" evidence="6">
    <location>
        <position position="78"/>
    </location>
</feature>
<keyword evidence="2" id="KW-0521">NADP</keyword>
<feature type="active site" description="Proton donor" evidence="4">
    <location>
        <position position="53"/>
    </location>
</feature>
<dbReference type="PIRSF" id="PIRSF000097">
    <property type="entry name" value="AKR"/>
    <property type="match status" value="1"/>
</dbReference>
<dbReference type="Pfam" id="PF00248">
    <property type="entry name" value="Aldo_ket_red"/>
    <property type="match status" value="1"/>
</dbReference>
<dbReference type="EMBL" id="WKJD01000010">
    <property type="protein sequence ID" value="MRX43347.1"/>
    <property type="molecule type" value="Genomic_DNA"/>
</dbReference>
<feature type="domain" description="NADP-dependent oxidoreductase" evidence="7">
    <location>
        <begin position="20"/>
        <end position="263"/>
    </location>
</feature>
<dbReference type="InterPro" id="IPR036812">
    <property type="entry name" value="NAD(P)_OxRdtase_dom_sf"/>
</dbReference>
<dbReference type="InterPro" id="IPR018170">
    <property type="entry name" value="Aldo/ket_reductase_CS"/>
</dbReference>
<evidence type="ECO:0000256" key="3">
    <source>
        <dbReference type="ARBA" id="ARBA00023002"/>
    </source>
</evidence>
<dbReference type="PRINTS" id="PR00069">
    <property type="entry name" value="ALDKETRDTASE"/>
</dbReference>
<dbReference type="InterPro" id="IPR020471">
    <property type="entry name" value="AKR"/>
</dbReference>
<evidence type="ECO:0000256" key="2">
    <source>
        <dbReference type="ARBA" id="ARBA00022857"/>
    </source>
</evidence>
<keyword evidence="9" id="KW-1185">Reference proteome</keyword>
<evidence type="ECO:0000256" key="1">
    <source>
        <dbReference type="ARBA" id="ARBA00007905"/>
    </source>
</evidence>